<sequence>MFGKLLINHNKKFINHGRRHLSYNSVGFNGFPNNGNNDYKLFVMAFGLFYYIHYKLR</sequence>
<organism evidence="1">
    <name type="scientific">viral metagenome</name>
    <dbReference type="NCBI Taxonomy" id="1070528"/>
    <lineage>
        <taxon>unclassified sequences</taxon>
        <taxon>metagenomes</taxon>
        <taxon>organismal metagenomes</taxon>
    </lineage>
</organism>
<name>A0A6C0HWF5_9ZZZZ</name>
<proteinExistence type="predicted"/>
<protein>
    <submittedName>
        <fullName evidence="1">Uncharacterized protein</fullName>
    </submittedName>
</protein>
<accession>A0A6C0HWF5</accession>
<evidence type="ECO:0000313" key="1">
    <source>
        <dbReference type="EMBL" id="QHT84822.1"/>
    </source>
</evidence>
<reference evidence="1" key="1">
    <citation type="journal article" date="2020" name="Nature">
        <title>Giant virus diversity and host interactions through global metagenomics.</title>
        <authorList>
            <person name="Schulz F."/>
            <person name="Roux S."/>
            <person name="Paez-Espino D."/>
            <person name="Jungbluth S."/>
            <person name="Walsh D.A."/>
            <person name="Denef V.J."/>
            <person name="McMahon K.D."/>
            <person name="Konstantinidis K.T."/>
            <person name="Eloe-Fadrosh E.A."/>
            <person name="Kyrpides N.C."/>
            <person name="Woyke T."/>
        </authorList>
    </citation>
    <scope>NUCLEOTIDE SEQUENCE</scope>
    <source>
        <strain evidence="1">GVMAG-M-3300023184-178</strain>
    </source>
</reference>
<dbReference type="AlphaFoldDB" id="A0A6C0HWF5"/>
<dbReference type="EMBL" id="MN740028">
    <property type="protein sequence ID" value="QHT84822.1"/>
    <property type="molecule type" value="Genomic_DNA"/>
</dbReference>